<keyword evidence="3" id="KW-0520">NAD</keyword>
<dbReference type="OrthoDB" id="9805416at2"/>
<dbReference type="Proteomes" id="UP000033618">
    <property type="component" value="Unassembled WGS sequence"/>
</dbReference>
<dbReference type="Pfam" id="PF00389">
    <property type="entry name" value="2-Hacid_dh"/>
    <property type="match status" value="1"/>
</dbReference>
<evidence type="ECO:0000259" key="5">
    <source>
        <dbReference type="Pfam" id="PF00389"/>
    </source>
</evidence>
<dbReference type="GO" id="GO:0051287">
    <property type="term" value="F:NAD binding"/>
    <property type="evidence" value="ECO:0007669"/>
    <property type="project" value="InterPro"/>
</dbReference>
<dbReference type="RefSeq" id="WP_036009582.1">
    <property type="nucleotide sequence ID" value="NZ_CADFGU010000007.1"/>
</dbReference>
<evidence type="ECO:0000256" key="1">
    <source>
        <dbReference type="ARBA" id="ARBA00022857"/>
    </source>
</evidence>
<evidence type="ECO:0000256" key="3">
    <source>
        <dbReference type="ARBA" id="ARBA00023027"/>
    </source>
</evidence>
<keyword evidence="2 4" id="KW-0560">Oxidoreductase</keyword>
<dbReference type="InterPro" id="IPR036291">
    <property type="entry name" value="NAD(P)-bd_dom_sf"/>
</dbReference>
<dbReference type="CDD" id="cd12156">
    <property type="entry name" value="HPPR"/>
    <property type="match status" value="1"/>
</dbReference>
<dbReference type="SUPFAM" id="SSF51735">
    <property type="entry name" value="NAD(P)-binding Rossmann-fold domains"/>
    <property type="match status" value="1"/>
</dbReference>
<protein>
    <submittedName>
        <fullName evidence="7">Dehydrogenase</fullName>
    </submittedName>
</protein>
<dbReference type="EMBL" id="LAQU01000015">
    <property type="protein sequence ID" value="KKB62806.1"/>
    <property type="molecule type" value="Genomic_DNA"/>
</dbReference>
<name>A0A0F5JY44_9BURK</name>
<dbReference type="Pfam" id="PF02826">
    <property type="entry name" value="2-Hacid_dh_C"/>
    <property type="match status" value="1"/>
</dbReference>
<dbReference type="Gene3D" id="3.40.50.720">
    <property type="entry name" value="NAD(P)-binding Rossmann-like Domain"/>
    <property type="match status" value="2"/>
</dbReference>
<comment type="caution">
    <text evidence="7">The sequence shown here is derived from an EMBL/GenBank/DDBJ whole genome shotgun (WGS) entry which is preliminary data.</text>
</comment>
<sequence>MTKPIILNAADLPEWTHDELNAYFSVRDLPRHADQVAAFLREHGRSIRGIALRKTKIDAAFLDAMPELEVISSYSAGLDNVDVAAAQARGIKIENTSHILAEDVANTAVALALAVTRRLVDADAFVRAGSWSEHVAFPLGRSISRMKVGVVGLGAIGSAVAKRLQALGAEVAYFGPNRKPVDLPYYDDIARLAADSDMLILTCPLSEATHHLVNARVITALGPRGYIVNVARGPVIDEKALVAAFANNALAGAALDVFEYEPSVPEAFIQDRRLVLAPHIGSGTEETRRAMAENVVDALARHFGVAGPRSKS</sequence>
<dbReference type="AlphaFoldDB" id="A0A0F5JY44"/>
<dbReference type="InterPro" id="IPR006139">
    <property type="entry name" value="D-isomer_2_OHA_DH_cat_dom"/>
</dbReference>
<dbReference type="PANTHER" id="PTHR10996">
    <property type="entry name" value="2-HYDROXYACID DEHYDROGENASE-RELATED"/>
    <property type="match status" value="1"/>
</dbReference>
<evidence type="ECO:0000256" key="4">
    <source>
        <dbReference type="RuleBase" id="RU003719"/>
    </source>
</evidence>
<evidence type="ECO:0000313" key="8">
    <source>
        <dbReference type="Proteomes" id="UP000033618"/>
    </source>
</evidence>
<keyword evidence="8" id="KW-1185">Reference proteome</keyword>
<gene>
    <name evidence="7" type="ORF">WM40_14860</name>
</gene>
<comment type="similarity">
    <text evidence="4">Belongs to the D-isomer specific 2-hydroxyacid dehydrogenase family.</text>
</comment>
<evidence type="ECO:0000259" key="6">
    <source>
        <dbReference type="Pfam" id="PF02826"/>
    </source>
</evidence>
<dbReference type="GO" id="GO:0030267">
    <property type="term" value="F:glyoxylate reductase (NADPH) activity"/>
    <property type="evidence" value="ECO:0007669"/>
    <property type="project" value="TreeGrafter"/>
</dbReference>
<evidence type="ECO:0000313" key="7">
    <source>
        <dbReference type="EMBL" id="KKB62806.1"/>
    </source>
</evidence>
<dbReference type="STRING" id="28092.WM40_14860"/>
<keyword evidence="1" id="KW-0521">NADP</keyword>
<organism evidence="7 8">
    <name type="scientific">Robbsia andropogonis</name>
    <dbReference type="NCBI Taxonomy" id="28092"/>
    <lineage>
        <taxon>Bacteria</taxon>
        <taxon>Pseudomonadati</taxon>
        <taxon>Pseudomonadota</taxon>
        <taxon>Betaproteobacteria</taxon>
        <taxon>Burkholderiales</taxon>
        <taxon>Burkholderiaceae</taxon>
        <taxon>Robbsia</taxon>
    </lineage>
</organism>
<feature type="domain" description="D-isomer specific 2-hydroxyacid dehydrogenase NAD-binding" evidence="6">
    <location>
        <begin position="109"/>
        <end position="281"/>
    </location>
</feature>
<accession>A0A0F5JY44</accession>
<dbReference type="InterPro" id="IPR006140">
    <property type="entry name" value="D-isomer_DH_NAD-bd"/>
</dbReference>
<reference evidence="7 8" key="1">
    <citation type="submission" date="2015-03" db="EMBL/GenBank/DDBJ databases">
        <title>Draft Genome Sequence of Burkholderia andropogonis type strain ICMP2807, isolated from Sorghum bicolor.</title>
        <authorList>
            <person name="Lopes-Santos L."/>
            <person name="Castro D.B."/>
            <person name="Ottoboni L.M."/>
            <person name="Park D."/>
            <person name="Weirc B.S."/>
            <person name="Destefano S.A."/>
        </authorList>
    </citation>
    <scope>NUCLEOTIDE SEQUENCE [LARGE SCALE GENOMIC DNA]</scope>
    <source>
        <strain evidence="7 8">ICMP2807</strain>
    </source>
</reference>
<feature type="domain" description="D-isomer specific 2-hydroxyacid dehydrogenase catalytic" evidence="5">
    <location>
        <begin position="47"/>
        <end position="302"/>
    </location>
</feature>
<dbReference type="PATRIC" id="fig|28092.6.peg.3511"/>
<dbReference type="FunFam" id="3.40.50.720:FF:000213">
    <property type="entry name" value="Putative 2-hydroxyacid dehydrogenase"/>
    <property type="match status" value="1"/>
</dbReference>
<dbReference type="PANTHER" id="PTHR10996:SF178">
    <property type="entry name" value="2-HYDROXYACID DEHYDROGENASE YGL185C-RELATED"/>
    <property type="match status" value="1"/>
</dbReference>
<evidence type="ECO:0000256" key="2">
    <source>
        <dbReference type="ARBA" id="ARBA00023002"/>
    </source>
</evidence>
<dbReference type="GO" id="GO:0005829">
    <property type="term" value="C:cytosol"/>
    <property type="evidence" value="ECO:0007669"/>
    <property type="project" value="TreeGrafter"/>
</dbReference>
<dbReference type="GO" id="GO:0016618">
    <property type="term" value="F:hydroxypyruvate reductase [NAD(P)H] activity"/>
    <property type="evidence" value="ECO:0007669"/>
    <property type="project" value="TreeGrafter"/>
</dbReference>
<dbReference type="InterPro" id="IPR050223">
    <property type="entry name" value="D-isomer_2-hydroxyacid_DH"/>
</dbReference>
<dbReference type="SUPFAM" id="SSF52283">
    <property type="entry name" value="Formate/glycerate dehydrogenase catalytic domain-like"/>
    <property type="match status" value="1"/>
</dbReference>
<proteinExistence type="inferred from homology"/>